<sequence>MFVGVQGVFLLSRFEIVKYYLFTHTDLTQFYTEGQLVPDITITLSLIVLAVYFLVFMAVSYWTFSTRDVTA</sequence>
<organism evidence="2 3">
    <name type="scientific">Planococcus lenghuensis</name>
    <dbReference type="NCBI Taxonomy" id="2213202"/>
    <lineage>
        <taxon>Bacteria</taxon>
        <taxon>Bacillati</taxon>
        <taxon>Bacillota</taxon>
        <taxon>Bacilli</taxon>
        <taxon>Bacillales</taxon>
        <taxon>Caryophanaceae</taxon>
        <taxon>Planococcus</taxon>
    </lineage>
</organism>
<gene>
    <name evidence="2" type="ORF">B0X71_02140</name>
</gene>
<dbReference type="KEGG" id="pmar:B0X71_02140"/>
<dbReference type="AlphaFoldDB" id="A0A1Q2KUZ1"/>
<evidence type="ECO:0000313" key="2">
    <source>
        <dbReference type="EMBL" id="AQQ52038.1"/>
    </source>
</evidence>
<protein>
    <recommendedName>
        <fullName evidence="4">ABC transporter permease</fullName>
    </recommendedName>
</protein>
<dbReference type="RefSeq" id="WP_232336760.1">
    <property type="nucleotide sequence ID" value="NZ_CP019640.1"/>
</dbReference>
<feature type="transmembrane region" description="Helical" evidence="1">
    <location>
        <begin position="40"/>
        <end position="64"/>
    </location>
</feature>
<name>A0A1Q2KUZ1_9BACL</name>
<keyword evidence="3" id="KW-1185">Reference proteome</keyword>
<keyword evidence="1" id="KW-1133">Transmembrane helix</keyword>
<dbReference type="EMBL" id="CP019640">
    <property type="protein sequence ID" value="AQQ52038.1"/>
    <property type="molecule type" value="Genomic_DNA"/>
</dbReference>
<evidence type="ECO:0008006" key="4">
    <source>
        <dbReference type="Google" id="ProtNLM"/>
    </source>
</evidence>
<evidence type="ECO:0000313" key="3">
    <source>
        <dbReference type="Proteomes" id="UP000188184"/>
    </source>
</evidence>
<proteinExistence type="predicted"/>
<keyword evidence="1" id="KW-0472">Membrane</keyword>
<dbReference type="Proteomes" id="UP000188184">
    <property type="component" value="Chromosome"/>
</dbReference>
<keyword evidence="1" id="KW-0812">Transmembrane</keyword>
<evidence type="ECO:0000256" key="1">
    <source>
        <dbReference type="SAM" id="Phobius"/>
    </source>
</evidence>
<reference evidence="2 3" key="1">
    <citation type="submission" date="2017-02" db="EMBL/GenBank/DDBJ databases">
        <title>The complete genomic sequence of a novel cold adapted crude oil-degrading bacterium Planococcus qaidamina Y42.</title>
        <authorList>
            <person name="Yang R."/>
        </authorList>
    </citation>
    <scope>NUCLEOTIDE SEQUENCE [LARGE SCALE GENOMIC DNA]</scope>
    <source>
        <strain evidence="2 3">Y42</strain>
    </source>
</reference>
<accession>A0A1Q2KUZ1</accession>